<comment type="caution">
    <text evidence="4">The sequence shown here is derived from an EMBL/GenBank/DDBJ whole genome shotgun (WGS) entry which is preliminary data.</text>
</comment>
<comment type="similarity">
    <text evidence="2">Belongs to the tRNA pseudouridine synthase TruA family.</text>
</comment>
<feature type="domain" description="Pseudouridine synthase I TruA alpha/beta" evidence="3">
    <location>
        <begin position="8"/>
        <end position="66"/>
    </location>
</feature>
<dbReference type="EC" id="5.4.99.12" evidence="2"/>
<gene>
    <name evidence="4" type="ORF">CFSAN001627_24069</name>
</gene>
<dbReference type="SUPFAM" id="SSF55120">
    <property type="entry name" value="Pseudouridine synthase"/>
    <property type="match status" value="1"/>
</dbReference>
<dbReference type="InterPro" id="IPR020094">
    <property type="entry name" value="TruA/RsuA/RluB/E/F_N"/>
</dbReference>
<dbReference type="Gene3D" id="3.30.70.580">
    <property type="entry name" value="Pseudouridine synthase I, catalytic domain, N-terminal subdomain"/>
    <property type="match status" value="1"/>
</dbReference>
<dbReference type="PATRIC" id="fig|1232189.3.peg.3752"/>
<dbReference type="EMBL" id="AMXI01001529">
    <property type="protein sequence ID" value="EKN38367.1"/>
    <property type="molecule type" value="Genomic_DNA"/>
</dbReference>
<dbReference type="GO" id="GO:0160147">
    <property type="term" value="F:tRNA pseudouridine(38-40) synthase activity"/>
    <property type="evidence" value="ECO:0007669"/>
    <property type="project" value="UniProtKB-EC"/>
</dbReference>
<evidence type="ECO:0000259" key="3">
    <source>
        <dbReference type="Pfam" id="PF01416"/>
    </source>
</evidence>
<reference evidence="4 5" key="2">
    <citation type="submission" date="2013-03" db="EMBL/GenBank/DDBJ databases">
        <title>Diversity in Clostridium botulinum.</title>
        <authorList>
            <person name="Timme R.E."/>
            <person name="Allard M."/>
            <person name="Luo Y."/>
            <person name="Strain E."/>
            <person name="Gonzalez-Escalona N."/>
            <person name="Brown E."/>
        </authorList>
    </citation>
    <scope>NUCLEOTIDE SEQUENCE [LARGE SCALE GENOMIC DNA]</scope>
    <source>
        <strain evidence="4 5">CFSAN001627</strain>
    </source>
</reference>
<dbReference type="InterPro" id="IPR001406">
    <property type="entry name" value="PsdUridine_synth_TruA"/>
</dbReference>
<name>M1ZN36_CLOBO</name>
<evidence type="ECO:0000313" key="4">
    <source>
        <dbReference type="EMBL" id="EKN38367.1"/>
    </source>
</evidence>
<dbReference type="PANTHER" id="PTHR11142">
    <property type="entry name" value="PSEUDOURIDYLATE SYNTHASE"/>
    <property type="match status" value="1"/>
</dbReference>
<dbReference type="GO" id="GO:0031119">
    <property type="term" value="P:tRNA pseudouridine synthesis"/>
    <property type="evidence" value="ECO:0007669"/>
    <property type="project" value="TreeGrafter"/>
</dbReference>
<comment type="catalytic activity">
    <reaction evidence="2">
        <text>uridine(38/39/40) in tRNA = pseudouridine(38/39/40) in tRNA</text>
        <dbReference type="Rhea" id="RHEA:22376"/>
        <dbReference type="Rhea" id="RHEA-COMP:10085"/>
        <dbReference type="Rhea" id="RHEA-COMP:10087"/>
        <dbReference type="ChEBI" id="CHEBI:65314"/>
        <dbReference type="ChEBI" id="CHEBI:65315"/>
        <dbReference type="EC" id="5.4.99.12"/>
    </reaction>
</comment>
<dbReference type="Proteomes" id="UP000011944">
    <property type="component" value="Unassembled WGS sequence"/>
</dbReference>
<accession>M1ZN36</accession>
<evidence type="ECO:0000313" key="5">
    <source>
        <dbReference type="Proteomes" id="UP000011944"/>
    </source>
</evidence>
<dbReference type="AlphaFoldDB" id="M1ZN36"/>
<evidence type="ECO:0000256" key="1">
    <source>
        <dbReference type="ARBA" id="ARBA00023235"/>
    </source>
</evidence>
<proteinExistence type="inferred from homology"/>
<reference evidence="4 5" key="1">
    <citation type="submission" date="2012-10" db="EMBL/GenBank/DDBJ databases">
        <authorList>
            <person name="Strain E.A."/>
            <person name="Brown E."/>
            <person name="Allard M.W."/>
            <person name="Gonzalez-Escalona N."/>
            <person name="Timme R."/>
        </authorList>
    </citation>
    <scope>NUCLEOTIDE SEQUENCE [LARGE SCALE GENOMIC DNA]</scope>
    <source>
        <strain evidence="4 5">CFSAN001627</strain>
    </source>
</reference>
<organism evidence="4 5">
    <name type="scientific">Clostridium botulinum CFSAN001627</name>
    <dbReference type="NCBI Taxonomy" id="1232189"/>
    <lineage>
        <taxon>Bacteria</taxon>
        <taxon>Bacillati</taxon>
        <taxon>Bacillota</taxon>
        <taxon>Clostridia</taxon>
        <taxon>Eubacteriales</taxon>
        <taxon>Clostridiaceae</taxon>
        <taxon>Clostridium</taxon>
    </lineage>
</organism>
<dbReference type="InterPro" id="IPR020097">
    <property type="entry name" value="PsdUridine_synth_TruA_a/b_dom"/>
</dbReference>
<keyword evidence="1 2" id="KW-0413">Isomerase</keyword>
<dbReference type="GO" id="GO:0003723">
    <property type="term" value="F:RNA binding"/>
    <property type="evidence" value="ECO:0007669"/>
    <property type="project" value="InterPro"/>
</dbReference>
<dbReference type="InterPro" id="IPR020103">
    <property type="entry name" value="PsdUridine_synth_cat_dom_sf"/>
</dbReference>
<sequence>MTNIKLYIQYDGSKYNGWQKQKENDNTIQGKIENVLSLMTGEDINLIASGRTDTGVHANMQVAIFIQLFKVLRMKY</sequence>
<protein>
    <recommendedName>
        <fullName evidence="2">tRNA pseudouridine synthase</fullName>
        <ecNumber evidence="2">5.4.99.12</ecNumber>
    </recommendedName>
</protein>
<keyword evidence="2" id="KW-0819">tRNA processing</keyword>
<evidence type="ECO:0000256" key="2">
    <source>
        <dbReference type="RuleBase" id="RU003792"/>
    </source>
</evidence>
<dbReference type="Pfam" id="PF01416">
    <property type="entry name" value="PseudoU_synth_1"/>
    <property type="match status" value="1"/>
</dbReference>
<dbReference type="PANTHER" id="PTHR11142:SF22">
    <property type="entry name" value="TRNA PSEUDOURIDINE SYNTHASE A 2"/>
    <property type="match status" value="1"/>
</dbReference>